<keyword evidence="3" id="KW-1185">Reference proteome</keyword>
<evidence type="ECO:0000256" key="1">
    <source>
        <dbReference type="SAM" id="Coils"/>
    </source>
</evidence>
<organism evidence="2 3">
    <name type="scientific">Psychromonas marina</name>
    <dbReference type="NCBI Taxonomy" id="88364"/>
    <lineage>
        <taxon>Bacteria</taxon>
        <taxon>Pseudomonadati</taxon>
        <taxon>Pseudomonadota</taxon>
        <taxon>Gammaproteobacteria</taxon>
        <taxon>Alteromonadales</taxon>
        <taxon>Psychromonadaceae</taxon>
        <taxon>Psychromonas</taxon>
    </lineage>
</organism>
<protein>
    <submittedName>
        <fullName evidence="2">ATPase</fullName>
    </submittedName>
</protein>
<dbReference type="PANTHER" id="PTHR30441:SF8">
    <property type="entry name" value="DUF748 DOMAIN-CONTAINING PROTEIN"/>
    <property type="match status" value="1"/>
</dbReference>
<dbReference type="EMBL" id="BSPQ01000013">
    <property type="protein sequence ID" value="GLS91534.1"/>
    <property type="molecule type" value="Genomic_DNA"/>
</dbReference>
<name>A0ABQ6E272_9GAMM</name>
<keyword evidence="1" id="KW-0175">Coiled coil</keyword>
<feature type="coiled-coil region" evidence="1">
    <location>
        <begin position="836"/>
        <end position="886"/>
    </location>
</feature>
<reference evidence="3" key="1">
    <citation type="journal article" date="2019" name="Int. J. Syst. Evol. Microbiol.">
        <title>The Global Catalogue of Microorganisms (GCM) 10K type strain sequencing project: providing services to taxonomists for standard genome sequencing and annotation.</title>
        <authorList>
            <consortium name="The Broad Institute Genomics Platform"/>
            <consortium name="The Broad Institute Genome Sequencing Center for Infectious Disease"/>
            <person name="Wu L."/>
            <person name="Ma J."/>
        </authorList>
    </citation>
    <scope>NUCLEOTIDE SEQUENCE [LARGE SCALE GENOMIC DNA]</scope>
    <source>
        <strain evidence="3">NBRC 103166</strain>
    </source>
</reference>
<comment type="caution">
    <text evidence="2">The sequence shown here is derived from an EMBL/GenBank/DDBJ whole genome shotgun (WGS) entry which is preliminary data.</text>
</comment>
<sequence>MALYALFGFLLLPKLLNNTIRDQVHSHLGWQTEIEKIEVNPFLLTLTINHLAIKENTVGDTDSPLSFSRFHADFELRSLIEGAFTFKNVELTDPSFSVLINPNGSTNIQQALIKNQQVTSKKEEIIETDNETPSVMPKLLFDNINVVNGSLIAKDHSHGELITHKINPISFQLKAFSTYVEQGGEYQLQLALGDKQSLQWKGNIAVAPIASSGSFNIKGIRLHRFWPYIKQFSPYELRHSNVDLAANYALSFIDNQFQLTLNQAFVTFNDSQIADPQNSDHFVDIKKIKVGPTEFNLVEQFVAIRNIEIDNIGLDLVRGKNGELELLQSLTAFTNSAPSTTETSDTAEEKTSPFLWSIDNININNSTLQITDKAVTGVASIKLHDINASLSALNQSLSNKQPFSLSYKIESSQQNNFSGELIAQPFSLDSNIKLAQIPINIIQPYLAEAANISIKSGHLSLDGNSKLALDASKGLMGTFDGQIDIAEFDSEDTVNNRRLLGWKKLSVTPIKINLSPLTININEIALDKPYSRLIITEDRKVNFSQLMVESSSNSKPEKKSEAVTSPSPEIEIAKISFKDGDAYFADLSLIPQFGTSIQQLNGAIKGLSSSKKQAADVNINGSVEEYGKVAVQGEINPFSDQLYTDMSVTFDKIELTTLTPYAGRYAGYVIDKGKLTLDLNYKISDGLLDGKNRLILDQFELGEQVESKESVDLPIKLALALFKDSKGVIDISLPTKGDLNSPDFEIGGLVMKALTNVITKAVTSPFSLLASLAGGDEQSLNSVAFELGSASINNEQKNNLKTLASLLVERPELILELRVNVDSKQEKLKLQQQALAKQLDLSNKDEQQQLNAMESLYSDKKGEKALKTLKQQLLAAQDEQQKVDEKQFQQQYQQVLSDQLVILQPIETLQLSELAQQRISIIKNELITINKVDNQQVFALQPSLTGSAEGSVINTIFSLTSK</sequence>
<proteinExistence type="predicted"/>
<evidence type="ECO:0000313" key="2">
    <source>
        <dbReference type="EMBL" id="GLS91534.1"/>
    </source>
</evidence>
<dbReference type="Pfam" id="PF05359">
    <property type="entry name" value="DUF748"/>
    <property type="match status" value="1"/>
</dbReference>
<gene>
    <name evidence="2" type="ORF">GCM10007916_26030</name>
</gene>
<dbReference type="InterPro" id="IPR008023">
    <property type="entry name" value="DUF748"/>
</dbReference>
<evidence type="ECO:0000313" key="3">
    <source>
        <dbReference type="Proteomes" id="UP001157353"/>
    </source>
</evidence>
<accession>A0ABQ6E272</accession>
<dbReference type="Proteomes" id="UP001157353">
    <property type="component" value="Unassembled WGS sequence"/>
</dbReference>
<dbReference type="InterPro" id="IPR052894">
    <property type="entry name" value="AsmA-related"/>
</dbReference>
<dbReference type="PANTHER" id="PTHR30441">
    <property type="entry name" value="DUF748 DOMAIN-CONTAINING PROTEIN"/>
    <property type="match status" value="1"/>
</dbReference>